<dbReference type="GO" id="GO:0000422">
    <property type="term" value="P:autophagy of mitochondrion"/>
    <property type="evidence" value="ECO:0007669"/>
    <property type="project" value="TreeGrafter"/>
</dbReference>
<gene>
    <name evidence="8" type="primary">ATG12</name>
    <name evidence="8" type="ORF">ATY40_BA7500384</name>
</gene>
<dbReference type="GO" id="GO:0000045">
    <property type="term" value="P:autophagosome assembly"/>
    <property type="evidence" value="ECO:0007669"/>
    <property type="project" value="InterPro"/>
</dbReference>
<proteinExistence type="inferred from homology"/>
<dbReference type="CDD" id="cd01612">
    <property type="entry name" value="Ubl_ATG12"/>
    <property type="match status" value="1"/>
</dbReference>
<keyword evidence="7" id="KW-0813">Transport</keyword>
<dbReference type="Gene3D" id="3.10.20.90">
    <property type="entry name" value="Phosphatidylinositol 3-kinase Catalytic Subunit, Chain A, domain 1"/>
    <property type="match status" value="1"/>
</dbReference>
<evidence type="ECO:0000313" key="8">
    <source>
        <dbReference type="EMBL" id="ANZ74286.1"/>
    </source>
</evidence>
<evidence type="ECO:0000256" key="2">
    <source>
        <dbReference type="ARBA" id="ARBA00007778"/>
    </source>
</evidence>
<dbReference type="PANTHER" id="PTHR13385">
    <property type="entry name" value="AUTOPHAGY PROTEIN 12"/>
    <property type="match status" value="1"/>
</dbReference>
<sequence length="142" mass="15669">MSDDIKEASPPVNNPTLSESAVLDKVPKTSSLLDEIRERHAQEVCKISIRFIPIGSAPEITPKVFKISSSNNFGALLSFLDKRLGNNLIYGNQINHLTGGRIFGYLHNSFAPSPDENLDNLYKNFGINGELVVSYSDRIAFS</sequence>
<reference evidence="8 9" key="1">
    <citation type="submission" date="2016-02" db="EMBL/GenBank/DDBJ databases">
        <title>Comparative genomic and transcriptomic foundation for Pichia pastoris.</title>
        <authorList>
            <person name="Love K.R."/>
            <person name="Shah K.A."/>
            <person name="Whittaker C.A."/>
            <person name="Wu J."/>
            <person name="Bartlett M.C."/>
            <person name="Ma D."/>
            <person name="Leeson R.L."/>
            <person name="Priest M."/>
            <person name="Young S.K."/>
            <person name="Love J.C."/>
        </authorList>
    </citation>
    <scope>NUCLEOTIDE SEQUENCE [LARGE SCALE GENOMIC DNA]</scope>
    <source>
        <strain evidence="8 9">ATCC 28485</strain>
    </source>
</reference>
<evidence type="ECO:0000313" key="9">
    <source>
        <dbReference type="Proteomes" id="UP000094565"/>
    </source>
</evidence>
<comment type="subunit">
    <text evidence="7">Forms a conjugate with ATG5.</text>
</comment>
<keyword evidence="4 7" id="KW-1017">Isopeptide bond</keyword>
<evidence type="ECO:0000256" key="1">
    <source>
        <dbReference type="ARBA" id="ARBA00004623"/>
    </source>
</evidence>
<dbReference type="PANTHER" id="PTHR13385:SF0">
    <property type="entry name" value="UBIQUITIN-LIKE PROTEIN ATG12"/>
    <property type="match status" value="1"/>
</dbReference>
<organism evidence="8 9">
    <name type="scientific">Komagataella pastoris</name>
    <name type="common">Yeast</name>
    <name type="synonym">Pichia pastoris</name>
    <dbReference type="NCBI Taxonomy" id="4922"/>
    <lineage>
        <taxon>Eukaryota</taxon>
        <taxon>Fungi</taxon>
        <taxon>Dikarya</taxon>
        <taxon>Ascomycota</taxon>
        <taxon>Saccharomycotina</taxon>
        <taxon>Pichiomycetes</taxon>
        <taxon>Pichiales</taxon>
        <taxon>Pichiaceae</taxon>
        <taxon>Komagataella</taxon>
    </lineage>
</organism>
<dbReference type="InterPro" id="IPR007242">
    <property type="entry name" value="Atg12"/>
</dbReference>
<evidence type="ECO:0000256" key="6">
    <source>
        <dbReference type="ARBA" id="ARBA00023006"/>
    </source>
</evidence>
<dbReference type="Pfam" id="PF04110">
    <property type="entry name" value="APG12"/>
    <property type="match status" value="1"/>
</dbReference>
<evidence type="ECO:0000256" key="5">
    <source>
        <dbReference type="ARBA" id="ARBA00022786"/>
    </source>
</evidence>
<keyword evidence="6 7" id="KW-0072">Autophagy</keyword>
<comment type="subcellular location">
    <subcellularLocation>
        <location evidence="1 7">Preautophagosomal structure membrane</location>
        <topology evidence="1 7">Peripheral membrane protein</topology>
    </subcellularLocation>
</comment>
<dbReference type="Proteomes" id="UP000094565">
    <property type="component" value="Chromosome 1"/>
</dbReference>
<protein>
    <recommendedName>
        <fullName evidence="3 7">Ubiquitin-like protein ATG12</fullName>
    </recommendedName>
</protein>
<dbReference type="GO" id="GO:0000421">
    <property type="term" value="C:autophagosome membrane"/>
    <property type="evidence" value="ECO:0007669"/>
    <property type="project" value="TreeGrafter"/>
</dbReference>
<evidence type="ECO:0000256" key="7">
    <source>
        <dbReference type="RuleBase" id="RU361201"/>
    </source>
</evidence>
<dbReference type="AlphaFoldDB" id="A0A1B2J8H4"/>
<dbReference type="GO" id="GO:0019776">
    <property type="term" value="F:Atg8-family ligase activity"/>
    <property type="evidence" value="ECO:0007669"/>
    <property type="project" value="TreeGrafter"/>
</dbReference>
<keyword evidence="7" id="KW-0472">Membrane</keyword>
<comment type="similarity">
    <text evidence="2 7">Belongs to the ATG12 family.</text>
</comment>
<accession>A0A1B2J8H4</accession>
<dbReference type="InterPro" id="IPR029071">
    <property type="entry name" value="Ubiquitin-like_domsf"/>
</dbReference>
<name>A0A1B2J8H4_PICPA</name>
<dbReference type="GO" id="GO:0097352">
    <property type="term" value="P:autophagosome maturation"/>
    <property type="evidence" value="ECO:0007669"/>
    <property type="project" value="TreeGrafter"/>
</dbReference>
<dbReference type="GO" id="GO:0034045">
    <property type="term" value="C:phagophore assembly site membrane"/>
    <property type="evidence" value="ECO:0007669"/>
    <property type="project" value="UniProtKB-SubCell"/>
</dbReference>
<dbReference type="GO" id="GO:0061723">
    <property type="term" value="P:glycophagy"/>
    <property type="evidence" value="ECO:0007669"/>
    <property type="project" value="TreeGrafter"/>
</dbReference>
<dbReference type="SUPFAM" id="SSF54236">
    <property type="entry name" value="Ubiquitin-like"/>
    <property type="match status" value="1"/>
</dbReference>
<keyword evidence="9" id="KW-1185">Reference proteome</keyword>
<evidence type="ECO:0000256" key="4">
    <source>
        <dbReference type="ARBA" id="ARBA00022499"/>
    </source>
</evidence>
<dbReference type="EMBL" id="CP014584">
    <property type="protein sequence ID" value="ANZ74286.1"/>
    <property type="molecule type" value="Genomic_DNA"/>
</dbReference>
<keyword evidence="7" id="KW-0653">Protein transport</keyword>
<evidence type="ECO:0000256" key="3">
    <source>
        <dbReference type="ARBA" id="ARBA00015875"/>
    </source>
</evidence>
<dbReference type="GO" id="GO:0034274">
    <property type="term" value="C:Atg12-Atg5-Atg16 complex"/>
    <property type="evidence" value="ECO:0007669"/>
    <property type="project" value="TreeGrafter"/>
</dbReference>
<dbReference type="OrthoDB" id="10003551at2759"/>
<dbReference type="GO" id="GO:0015031">
    <property type="term" value="P:protein transport"/>
    <property type="evidence" value="ECO:0007669"/>
    <property type="project" value="UniProtKB-KW"/>
</dbReference>
<dbReference type="GO" id="GO:0034727">
    <property type="term" value="P:piecemeal microautophagy of the nucleus"/>
    <property type="evidence" value="ECO:0007669"/>
    <property type="project" value="TreeGrafter"/>
</dbReference>
<comment type="function">
    <text evidence="7">Ubiquitin-like protein involved in cytoplasm to vacuole transport (Cvt), autophagy vesicles formation, mitophagy, and nucleophagy.</text>
</comment>
<keyword evidence="5 7" id="KW-0833">Ubl conjugation pathway</keyword>